<dbReference type="OrthoDB" id="6637138at2"/>
<organism evidence="1 2">
    <name type="scientific">Gilliamella intestini</name>
    <dbReference type="NCBI Taxonomy" id="1798183"/>
    <lineage>
        <taxon>Bacteria</taxon>
        <taxon>Pseudomonadati</taxon>
        <taxon>Pseudomonadota</taxon>
        <taxon>Gammaproteobacteria</taxon>
        <taxon>Orbales</taxon>
        <taxon>Orbaceae</taxon>
        <taxon>Gilliamella</taxon>
    </lineage>
</organism>
<keyword evidence="2" id="KW-1185">Reference proteome</keyword>
<dbReference type="STRING" id="1798183.GA0061080_102241"/>
<accession>A0A1C4BMF1</accession>
<dbReference type="RefSeq" id="WP_091123325.1">
    <property type="nucleotide sequence ID" value="NZ_FMBA01000022.1"/>
</dbReference>
<gene>
    <name evidence="1" type="ORF">GA0061080_102241</name>
</gene>
<evidence type="ECO:0000313" key="1">
    <source>
        <dbReference type="EMBL" id="SCC08101.1"/>
    </source>
</evidence>
<proteinExistence type="predicted"/>
<dbReference type="AlphaFoldDB" id="A0A1C4BMF1"/>
<dbReference type="EMBL" id="FMBA01000022">
    <property type="protein sequence ID" value="SCC08101.1"/>
    <property type="molecule type" value="Genomic_DNA"/>
</dbReference>
<dbReference type="Proteomes" id="UP000199698">
    <property type="component" value="Unassembled WGS sequence"/>
</dbReference>
<protein>
    <recommendedName>
        <fullName evidence="3">Bacteriophage lambda head decoration protein D</fullName>
    </recommendedName>
</protein>
<name>A0A1C4BMF1_9GAMM</name>
<evidence type="ECO:0008006" key="3">
    <source>
        <dbReference type="Google" id="ProtNLM"/>
    </source>
</evidence>
<reference evidence="2" key="1">
    <citation type="submission" date="2016-08" db="EMBL/GenBank/DDBJ databases">
        <authorList>
            <person name="Varghese N."/>
            <person name="Submissions Spin"/>
        </authorList>
    </citation>
    <scope>NUCLEOTIDE SEQUENCE [LARGE SCALE GENOMIC DNA]</scope>
    <source>
        <strain evidence="2">R-53144</strain>
    </source>
</reference>
<evidence type="ECO:0000313" key="2">
    <source>
        <dbReference type="Proteomes" id="UP000199698"/>
    </source>
</evidence>
<sequence>MNIPGLTVAKTAEGEVKPRVIVCHGGEDGLAKQAIDGSALLIGVSTIVGGGDGEVFDVIRSGLAPVFYSETIAIGDPITANADGRAKKAMSGDFIIGYAEVVGDADELGTIWIAPSKQA</sequence>